<proteinExistence type="predicted"/>
<accession>A0ACC2M3F0</accession>
<comment type="caution">
    <text evidence="1">The sequence shown here is derived from an EMBL/GenBank/DDBJ whole genome shotgun (WGS) entry which is preliminary data.</text>
</comment>
<reference evidence="1 2" key="1">
    <citation type="journal article" date="2022" name="Hortic Res">
        <title>A haplotype resolved chromosomal level avocado genome allows analysis of novel avocado genes.</title>
        <authorList>
            <person name="Nath O."/>
            <person name="Fletcher S.J."/>
            <person name="Hayward A."/>
            <person name="Shaw L.M."/>
            <person name="Masouleh A.K."/>
            <person name="Furtado A."/>
            <person name="Henry R.J."/>
            <person name="Mitter N."/>
        </authorList>
    </citation>
    <scope>NUCLEOTIDE SEQUENCE [LARGE SCALE GENOMIC DNA]</scope>
    <source>
        <strain evidence="2">cv. Hass</strain>
    </source>
</reference>
<protein>
    <submittedName>
        <fullName evidence="1">Uncharacterized protein</fullName>
    </submittedName>
</protein>
<keyword evidence="2" id="KW-1185">Reference proteome</keyword>
<dbReference type="EMBL" id="CM056813">
    <property type="protein sequence ID" value="KAJ8640194.1"/>
    <property type="molecule type" value="Genomic_DNA"/>
</dbReference>
<name>A0ACC2M3F0_PERAE</name>
<dbReference type="Proteomes" id="UP001234297">
    <property type="component" value="Chromosome 5"/>
</dbReference>
<evidence type="ECO:0000313" key="1">
    <source>
        <dbReference type="EMBL" id="KAJ8640194.1"/>
    </source>
</evidence>
<gene>
    <name evidence="1" type="ORF">MRB53_016888</name>
</gene>
<organism evidence="1 2">
    <name type="scientific">Persea americana</name>
    <name type="common">Avocado</name>
    <dbReference type="NCBI Taxonomy" id="3435"/>
    <lineage>
        <taxon>Eukaryota</taxon>
        <taxon>Viridiplantae</taxon>
        <taxon>Streptophyta</taxon>
        <taxon>Embryophyta</taxon>
        <taxon>Tracheophyta</taxon>
        <taxon>Spermatophyta</taxon>
        <taxon>Magnoliopsida</taxon>
        <taxon>Magnoliidae</taxon>
        <taxon>Laurales</taxon>
        <taxon>Lauraceae</taxon>
        <taxon>Persea</taxon>
    </lineage>
</organism>
<evidence type="ECO:0000313" key="2">
    <source>
        <dbReference type="Proteomes" id="UP001234297"/>
    </source>
</evidence>
<sequence length="231" mass="25311">MQMQDLRPPAPETSAGERRHPRSHPPLAVKCPRCESLNTKFCYYNNYNLSQPRHFCKSCRRYWTKGGVLRNVPVGGACRKTKRSSPSSKPRRQADPKPGTTALASAAVNHGDQLPENSNRTAAPAVFPETGSFTSLMSASNPGILGGFSFGDLAGNHATPPFQFEEQKAVEEMKMKELTEGFFGVEFPELELERRGGNGGLTALEWEDNGGEGLFDLTGGPDQGHWSLYLP</sequence>